<evidence type="ECO:0000259" key="2">
    <source>
        <dbReference type="Pfam" id="PF01592"/>
    </source>
</evidence>
<dbReference type="PANTHER" id="PTHR10093">
    <property type="entry name" value="IRON-SULFUR CLUSTER ASSEMBLY ENZYME NIFU HOMOLOG"/>
    <property type="match status" value="1"/>
</dbReference>
<name>A0ABP7S297_9BURK</name>
<dbReference type="Pfam" id="PF01592">
    <property type="entry name" value="NifU_N"/>
    <property type="match status" value="1"/>
</dbReference>
<protein>
    <submittedName>
        <fullName evidence="3">Fe-S cluster assembly scaffold IscU</fullName>
    </submittedName>
</protein>
<sequence>MAHFEQPHGVGSFDPARPDVGTGSAGSVEQGDVVRLQIAVDAGAQTVAQTCFKAHGSAAMIATASLLTQTIEGMALEAASRLQGSALAQSLQLPPIKMHCALLAEDALRAAIADYQAKRQALAVHHE</sequence>
<feature type="region of interest" description="Disordered" evidence="1">
    <location>
        <begin position="1"/>
        <end position="28"/>
    </location>
</feature>
<dbReference type="Proteomes" id="UP001501627">
    <property type="component" value="Unassembled WGS sequence"/>
</dbReference>
<evidence type="ECO:0000256" key="1">
    <source>
        <dbReference type="SAM" id="MobiDB-lite"/>
    </source>
</evidence>
<comment type="caution">
    <text evidence="3">The sequence shown here is derived from an EMBL/GenBank/DDBJ whole genome shotgun (WGS) entry which is preliminary data.</text>
</comment>
<reference evidence="4" key="1">
    <citation type="journal article" date="2019" name="Int. J. Syst. Evol. Microbiol.">
        <title>The Global Catalogue of Microorganisms (GCM) 10K type strain sequencing project: providing services to taxonomists for standard genome sequencing and annotation.</title>
        <authorList>
            <consortium name="The Broad Institute Genomics Platform"/>
            <consortium name="The Broad Institute Genome Sequencing Center for Infectious Disease"/>
            <person name="Wu L."/>
            <person name="Ma J."/>
        </authorList>
    </citation>
    <scope>NUCLEOTIDE SEQUENCE [LARGE SCALE GENOMIC DNA]</scope>
    <source>
        <strain evidence="4">JCM 17561</strain>
    </source>
</reference>
<evidence type="ECO:0000313" key="3">
    <source>
        <dbReference type="EMBL" id="GAA4005585.1"/>
    </source>
</evidence>
<proteinExistence type="predicted"/>
<organism evidence="3 4">
    <name type="scientific">Comamonas faecalis</name>
    <dbReference type="NCBI Taxonomy" id="1387849"/>
    <lineage>
        <taxon>Bacteria</taxon>
        <taxon>Pseudomonadati</taxon>
        <taxon>Pseudomonadota</taxon>
        <taxon>Betaproteobacteria</taxon>
        <taxon>Burkholderiales</taxon>
        <taxon>Comamonadaceae</taxon>
        <taxon>Comamonas</taxon>
    </lineage>
</organism>
<dbReference type="EMBL" id="BAABBP010000045">
    <property type="protein sequence ID" value="GAA4005585.1"/>
    <property type="molecule type" value="Genomic_DNA"/>
</dbReference>
<feature type="domain" description="NIF system FeS cluster assembly NifU N-terminal" evidence="2">
    <location>
        <begin position="1"/>
        <end position="120"/>
    </location>
</feature>
<dbReference type="InterPro" id="IPR002871">
    <property type="entry name" value="NIF_FeS_clus_asmbl_NifU_N"/>
</dbReference>
<accession>A0ABP7S297</accession>
<dbReference type="Gene3D" id="3.90.1010.10">
    <property type="match status" value="1"/>
</dbReference>
<keyword evidence="4" id="KW-1185">Reference proteome</keyword>
<dbReference type="SUPFAM" id="SSF82649">
    <property type="entry name" value="SufE/NifU"/>
    <property type="match status" value="1"/>
</dbReference>
<gene>
    <name evidence="3" type="primary">iscU</name>
    <name evidence="3" type="ORF">GCM10022279_32100</name>
</gene>
<evidence type="ECO:0000313" key="4">
    <source>
        <dbReference type="Proteomes" id="UP001501627"/>
    </source>
</evidence>